<evidence type="ECO:0000313" key="2">
    <source>
        <dbReference type="EMBL" id="CBX92513.1"/>
    </source>
</evidence>
<evidence type="ECO:0000256" key="1">
    <source>
        <dbReference type="SAM" id="SignalP"/>
    </source>
</evidence>
<reference evidence="3" key="1">
    <citation type="journal article" date="2011" name="Nat. Commun.">
        <title>Effector diversification within compartments of the Leptosphaeria maculans genome affected by Repeat-Induced Point mutations.</title>
        <authorList>
            <person name="Rouxel T."/>
            <person name="Grandaubert J."/>
            <person name="Hane J.K."/>
            <person name="Hoede C."/>
            <person name="van de Wouw A.P."/>
            <person name="Couloux A."/>
            <person name="Dominguez V."/>
            <person name="Anthouard V."/>
            <person name="Bally P."/>
            <person name="Bourras S."/>
            <person name="Cozijnsen A.J."/>
            <person name="Ciuffetti L.M."/>
            <person name="Degrave A."/>
            <person name="Dilmaghani A."/>
            <person name="Duret L."/>
            <person name="Fudal I."/>
            <person name="Goodwin S.B."/>
            <person name="Gout L."/>
            <person name="Glaser N."/>
            <person name="Linglin J."/>
            <person name="Kema G.H.J."/>
            <person name="Lapalu N."/>
            <person name="Lawrence C.B."/>
            <person name="May K."/>
            <person name="Meyer M."/>
            <person name="Ollivier B."/>
            <person name="Poulain J."/>
            <person name="Schoch C.L."/>
            <person name="Simon A."/>
            <person name="Spatafora J.W."/>
            <person name="Stachowiak A."/>
            <person name="Turgeon B.G."/>
            <person name="Tyler B.M."/>
            <person name="Vincent D."/>
            <person name="Weissenbach J."/>
            <person name="Amselem J."/>
            <person name="Quesneville H."/>
            <person name="Oliver R.P."/>
            <person name="Wincker P."/>
            <person name="Balesdent M.-H."/>
            <person name="Howlett B.J."/>
        </authorList>
    </citation>
    <scope>NUCLEOTIDE SEQUENCE [LARGE SCALE GENOMIC DNA]</scope>
    <source>
        <strain evidence="3">JN3 / isolate v23.1.3 / race Av1-4-5-6-7-8</strain>
    </source>
</reference>
<dbReference type="EMBL" id="FP929094">
    <property type="protein sequence ID" value="CBX92513.1"/>
    <property type="molecule type" value="Genomic_DNA"/>
</dbReference>
<dbReference type="HOGENOM" id="CLU_2015688_0_0_1"/>
<sequence length="123" mass="13099">MVPFCLVLLILCCILLCCPVFAGPTPFGAGGVGPSTLKKALKARQIILVNPICILVLVLEPSETFLPGLANWRSGTRGPMDIVQGKARKIQLVECKEEPSAEKNDSSSGPIITMYQSGLVMNA</sequence>
<keyword evidence="3" id="KW-1185">Reference proteome</keyword>
<dbReference type="GeneID" id="13287010"/>
<dbReference type="Proteomes" id="UP000002668">
    <property type="component" value="Genome"/>
</dbReference>
<proteinExistence type="predicted"/>
<name>E4ZMR0_LEPMJ</name>
<keyword evidence="1" id="KW-0732">Signal</keyword>
<evidence type="ECO:0000313" key="3">
    <source>
        <dbReference type="Proteomes" id="UP000002668"/>
    </source>
</evidence>
<organism evidence="3">
    <name type="scientific">Leptosphaeria maculans (strain JN3 / isolate v23.1.3 / race Av1-4-5-6-7-8)</name>
    <name type="common">Blackleg fungus</name>
    <name type="synonym">Phoma lingam</name>
    <dbReference type="NCBI Taxonomy" id="985895"/>
    <lineage>
        <taxon>Eukaryota</taxon>
        <taxon>Fungi</taxon>
        <taxon>Dikarya</taxon>
        <taxon>Ascomycota</taxon>
        <taxon>Pezizomycotina</taxon>
        <taxon>Dothideomycetes</taxon>
        <taxon>Pleosporomycetidae</taxon>
        <taxon>Pleosporales</taxon>
        <taxon>Pleosporineae</taxon>
        <taxon>Leptosphaeriaceae</taxon>
        <taxon>Plenodomus</taxon>
        <taxon>Plenodomus lingam/Leptosphaeria maculans species complex</taxon>
    </lineage>
</organism>
<gene>
    <name evidence="2" type="ORF">LEMA_P052190.1</name>
</gene>
<dbReference type="VEuPathDB" id="FungiDB:LEMA_P052190.1"/>
<dbReference type="AlphaFoldDB" id="E4ZMR0"/>
<feature type="chain" id="PRO_5003194786" evidence="1">
    <location>
        <begin position="23"/>
        <end position="123"/>
    </location>
</feature>
<feature type="signal peptide" evidence="1">
    <location>
        <begin position="1"/>
        <end position="22"/>
    </location>
</feature>
<accession>E4ZMR0</accession>
<protein>
    <submittedName>
        <fullName evidence="2">Predicted protein</fullName>
    </submittedName>
</protein>
<dbReference type="InParanoid" id="E4ZMR0"/>